<protein>
    <submittedName>
        <fullName evidence="1">CLUMA_CG006828, isoform A</fullName>
    </submittedName>
</protein>
<keyword evidence="2" id="KW-1185">Reference proteome</keyword>
<sequence length="136" mass="15684">MRYHNEKSQHESCGNWEKQEHNRKKTLISQWTTLLRVATHGGLHEASNAVIDYLNGNIKMFIYEVEIPQISCFILSFIQLHCLLSLKTKDRMCLNQERSRPMTSIDVGPIFKGSLRKTFMLITDVCLPEKSEISSG</sequence>
<name>A0A1J1HZ31_9DIPT</name>
<dbReference type="Proteomes" id="UP000183832">
    <property type="component" value="Unassembled WGS sequence"/>
</dbReference>
<accession>A0A1J1HZ31</accession>
<gene>
    <name evidence="1" type="ORF">CLUMA_CG006828</name>
</gene>
<organism evidence="1 2">
    <name type="scientific">Clunio marinus</name>
    <dbReference type="NCBI Taxonomy" id="568069"/>
    <lineage>
        <taxon>Eukaryota</taxon>
        <taxon>Metazoa</taxon>
        <taxon>Ecdysozoa</taxon>
        <taxon>Arthropoda</taxon>
        <taxon>Hexapoda</taxon>
        <taxon>Insecta</taxon>
        <taxon>Pterygota</taxon>
        <taxon>Neoptera</taxon>
        <taxon>Endopterygota</taxon>
        <taxon>Diptera</taxon>
        <taxon>Nematocera</taxon>
        <taxon>Chironomoidea</taxon>
        <taxon>Chironomidae</taxon>
        <taxon>Clunio</taxon>
    </lineage>
</organism>
<proteinExistence type="predicted"/>
<dbReference type="AlphaFoldDB" id="A0A1J1HZ31"/>
<evidence type="ECO:0000313" key="2">
    <source>
        <dbReference type="Proteomes" id="UP000183832"/>
    </source>
</evidence>
<reference evidence="1 2" key="1">
    <citation type="submission" date="2015-04" db="EMBL/GenBank/DDBJ databases">
        <authorList>
            <person name="Syromyatnikov M.Y."/>
            <person name="Popov V.N."/>
        </authorList>
    </citation>
    <scope>NUCLEOTIDE SEQUENCE [LARGE SCALE GENOMIC DNA]</scope>
</reference>
<evidence type="ECO:0000313" key="1">
    <source>
        <dbReference type="EMBL" id="CRK93285.1"/>
    </source>
</evidence>
<dbReference type="EMBL" id="CVRI01000037">
    <property type="protein sequence ID" value="CRK93285.1"/>
    <property type="molecule type" value="Genomic_DNA"/>
</dbReference>